<evidence type="ECO:0000256" key="4">
    <source>
        <dbReference type="ARBA" id="ARBA00022729"/>
    </source>
</evidence>
<keyword evidence="4 8" id="KW-0732">Signal</keyword>
<keyword evidence="3" id="KW-0858">Xylan degradation</keyword>
<proteinExistence type="predicted"/>
<dbReference type="SUPFAM" id="SSF53474">
    <property type="entry name" value="alpha/beta-Hydrolases"/>
    <property type="match status" value="1"/>
</dbReference>
<evidence type="ECO:0000313" key="10">
    <source>
        <dbReference type="EMBL" id="QSI77004.1"/>
    </source>
</evidence>
<accession>A0ABX7M5F5</accession>
<protein>
    <submittedName>
        <fullName evidence="10">Prolyl oligopeptidase family serine peptidase</fullName>
    </submittedName>
</protein>
<feature type="signal peptide" evidence="8">
    <location>
        <begin position="1"/>
        <end position="29"/>
    </location>
</feature>
<dbReference type="PANTHER" id="PTHR38050">
    <property type="match status" value="1"/>
</dbReference>
<dbReference type="EMBL" id="CP071060">
    <property type="protein sequence ID" value="QSI77004.1"/>
    <property type="molecule type" value="Genomic_DNA"/>
</dbReference>
<keyword evidence="6" id="KW-0119">Carbohydrate metabolism</keyword>
<name>A0ABX7M5F5_9RHOO</name>
<reference evidence="10 11" key="1">
    <citation type="submission" date="2021-02" db="EMBL/GenBank/DDBJ databases">
        <title>Niveibacterium changnyeongensis HC41.</title>
        <authorList>
            <person name="Kang M."/>
        </authorList>
    </citation>
    <scope>NUCLEOTIDE SEQUENCE [LARGE SCALE GENOMIC DNA]</scope>
    <source>
        <strain evidence="10 11">HC41</strain>
    </source>
</reference>
<keyword evidence="2" id="KW-0964">Secreted</keyword>
<feature type="chain" id="PRO_5045069035" evidence="8">
    <location>
        <begin position="30"/>
        <end position="333"/>
    </location>
</feature>
<evidence type="ECO:0000259" key="9">
    <source>
        <dbReference type="Pfam" id="PF00326"/>
    </source>
</evidence>
<dbReference type="Gene3D" id="3.40.50.1820">
    <property type="entry name" value="alpha/beta hydrolase"/>
    <property type="match status" value="1"/>
</dbReference>
<evidence type="ECO:0000256" key="6">
    <source>
        <dbReference type="ARBA" id="ARBA00023277"/>
    </source>
</evidence>
<evidence type="ECO:0000256" key="3">
    <source>
        <dbReference type="ARBA" id="ARBA00022651"/>
    </source>
</evidence>
<gene>
    <name evidence="10" type="ORF">JY500_21590</name>
</gene>
<dbReference type="RefSeq" id="WP_206254572.1">
    <property type="nucleotide sequence ID" value="NZ_CP071060.1"/>
</dbReference>
<evidence type="ECO:0000256" key="5">
    <source>
        <dbReference type="ARBA" id="ARBA00022801"/>
    </source>
</evidence>
<evidence type="ECO:0000256" key="1">
    <source>
        <dbReference type="ARBA" id="ARBA00004613"/>
    </source>
</evidence>
<evidence type="ECO:0000256" key="2">
    <source>
        <dbReference type="ARBA" id="ARBA00022525"/>
    </source>
</evidence>
<sequence length="333" mass="35143">MPRPLIHHARRLAIGLIAVAGLVCADAHADGPLRELLKQRRNQSAPAGANAEFSVDVGGATRRYLVHIPASYDATRPAPLVLALHGGGGDMQHMAKDEHYGIVSKSDRAGFIVAFPNGTGAMGDKFATWNAGACCGKARDTRVDDVAFLRAVVADLQGRYAIDAGRIFAMGMSNGGMMSHRLACDAADLFAGIASVAGTDNTLVCAPARPIPVLHIHARNDDHVLFDGGAGPGAFRDESKVTQFVSVPQTISNWVTRNACSSAAREVLAVPGARCEAHEGCRGGATVELCVTEDGKHSWPGGGVTTLSRQQPSQAINANDVIWDFFQSVTTRR</sequence>
<dbReference type="Proteomes" id="UP000663570">
    <property type="component" value="Chromosome"/>
</dbReference>
<dbReference type="InterPro" id="IPR043595">
    <property type="entry name" value="FaeB/C/D"/>
</dbReference>
<evidence type="ECO:0000256" key="7">
    <source>
        <dbReference type="ARBA" id="ARBA00023326"/>
    </source>
</evidence>
<comment type="subcellular location">
    <subcellularLocation>
        <location evidence="1">Secreted</location>
    </subcellularLocation>
</comment>
<dbReference type="InterPro" id="IPR001375">
    <property type="entry name" value="Peptidase_S9_cat"/>
</dbReference>
<evidence type="ECO:0000313" key="11">
    <source>
        <dbReference type="Proteomes" id="UP000663570"/>
    </source>
</evidence>
<evidence type="ECO:0000256" key="8">
    <source>
        <dbReference type="SAM" id="SignalP"/>
    </source>
</evidence>
<feature type="domain" description="Peptidase S9 prolyl oligopeptidase catalytic" evidence="9">
    <location>
        <begin position="108"/>
        <end position="199"/>
    </location>
</feature>
<keyword evidence="7" id="KW-0624">Polysaccharide degradation</keyword>
<organism evidence="10 11">
    <name type="scientific">Niveibacterium microcysteis</name>
    <dbReference type="NCBI Taxonomy" id="2811415"/>
    <lineage>
        <taxon>Bacteria</taxon>
        <taxon>Pseudomonadati</taxon>
        <taxon>Pseudomonadota</taxon>
        <taxon>Betaproteobacteria</taxon>
        <taxon>Rhodocyclales</taxon>
        <taxon>Rhodocyclaceae</taxon>
        <taxon>Niveibacterium</taxon>
    </lineage>
</organism>
<dbReference type="InterPro" id="IPR029058">
    <property type="entry name" value="AB_hydrolase_fold"/>
</dbReference>
<keyword evidence="11" id="KW-1185">Reference proteome</keyword>
<dbReference type="PANTHER" id="PTHR38050:SF2">
    <property type="entry name" value="FERULOYL ESTERASE C-RELATED"/>
    <property type="match status" value="1"/>
</dbReference>
<dbReference type="Pfam" id="PF00326">
    <property type="entry name" value="Peptidase_S9"/>
    <property type="match status" value="1"/>
</dbReference>
<keyword evidence="5" id="KW-0378">Hydrolase</keyword>